<evidence type="ECO:0000313" key="7">
    <source>
        <dbReference type="Proteomes" id="UP000184082"/>
    </source>
</evidence>
<evidence type="ECO:0000256" key="2">
    <source>
        <dbReference type="ARBA" id="ARBA00022692"/>
    </source>
</evidence>
<comment type="subcellular location">
    <subcellularLocation>
        <location evidence="1">Endomembrane system</location>
        <topology evidence="1">Multi-pass membrane protein</topology>
    </subcellularLocation>
</comment>
<dbReference type="EMBL" id="FRAJ01000003">
    <property type="protein sequence ID" value="SHJ64182.1"/>
    <property type="molecule type" value="Genomic_DNA"/>
</dbReference>
<evidence type="ECO:0000256" key="1">
    <source>
        <dbReference type="ARBA" id="ARBA00004127"/>
    </source>
</evidence>
<feature type="domain" description="DUF1232" evidence="5">
    <location>
        <begin position="48"/>
        <end position="82"/>
    </location>
</feature>
<name>A0A1M6KZA0_9FIRM</name>
<dbReference type="AlphaFoldDB" id="A0A1M6KZA0"/>
<dbReference type="GO" id="GO:0012505">
    <property type="term" value="C:endomembrane system"/>
    <property type="evidence" value="ECO:0007669"/>
    <property type="project" value="UniProtKB-SubCell"/>
</dbReference>
<sequence length="125" mass="14444">MKGVPTIKKKSFSRYTNLDLLKAIFKFFKRIGVLPKFLLDKDVSIFKKIIILLTLLYVISPLDILPDPILGFGIIDDAVLAVYIISMVSDELDKYIESRKKKDIKFNKDKVIETVEYEVKDDDEV</sequence>
<evidence type="ECO:0000259" key="5">
    <source>
        <dbReference type="Pfam" id="PF06803"/>
    </source>
</evidence>
<protein>
    <recommendedName>
        <fullName evidence="5">DUF1232 domain-containing protein</fullName>
    </recommendedName>
</protein>
<dbReference type="STRING" id="1121266.SAMN02745883_00011"/>
<keyword evidence="7" id="KW-1185">Reference proteome</keyword>
<dbReference type="InterPro" id="IPR010652">
    <property type="entry name" value="DUF1232"/>
</dbReference>
<keyword evidence="3" id="KW-1133">Transmembrane helix</keyword>
<proteinExistence type="predicted"/>
<organism evidence="6 7">
    <name type="scientific">Caminicella sporogenes DSM 14501</name>
    <dbReference type="NCBI Taxonomy" id="1121266"/>
    <lineage>
        <taxon>Bacteria</taxon>
        <taxon>Bacillati</taxon>
        <taxon>Bacillota</taxon>
        <taxon>Clostridia</taxon>
        <taxon>Peptostreptococcales</taxon>
        <taxon>Caminicellaceae</taxon>
        <taxon>Caminicella</taxon>
    </lineage>
</organism>
<keyword evidence="2" id="KW-0812">Transmembrane</keyword>
<gene>
    <name evidence="6" type="ORF">SAMN02745883_00011</name>
</gene>
<evidence type="ECO:0000256" key="4">
    <source>
        <dbReference type="ARBA" id="ARBA00023136"/>
    </source>
</evidence>
<accession>A0A1M6KZA0</accession>
<reference evidence="6 7" key="1">
    <citation type="submission" date="2016-11" db="EMBL/GenBank/DDBJ databases">
        <authorList>
            <person name="Jaros S."/>
            <person name="Januszkiewicz K."/>
            <person name="Wedrychowicz H."/>
        </authorList>
    </citation>
    <scope>NUCLEOTIDE SEQUENCE [LARGE SCALE GENOMIC DNA]</scope>
    <source>
        <strain evidence="6 7">DSM 14501</strain>
    </source>
</reference>
<evidence type="ECO:0000256" key="3">
    <source>
        <dbReference type="ARBA" id="ARBA00022989"/>
    </source>
</evidence>
<keyword evidence="4" id="KW-0472">Membrane</keyword>
<dbReference type="Pfam" id="PF06803">
    <property type="entry name" value="DUF1232"/>
    <property type="match status" value="1"/>
</dbReference>
<dbReference type="Proteomes" id="UP000184082">
    <property type="component" value="Unassembled WGS sequence"/>
</dbReference>
<evidence type="ECO:0000313" key="6">
    <source>
        <dbReference type="EMBL" id="SHJ64182.1"/>
    </source>
</evidence>